<feature type="compositionally biased region" description="Basic and acidic residues" evidence="14">
    <location>
        <begin position="900"/>
        <end position="911"/>
    </location>
</feature>
<dbReference type="GO" id="GO:0043138">
    <property type="term" value="F:3'-5' DNA helicase activity"/>
    <property type="evidence" value="ECO:0007669"/>
    <property type="project" value="UniProtKB-EC"/>
</dbReference>
<accession>N6TLW9</accession>
<dbReference type="GO" id="GO:0000724">
    <property type="term" value="P:double-strand break repair via homologous recombination"/>
    <property type="evidence" value="ECO:0007669"/>
    <property type="project" value="TreeGrafter"/>
</dbReference>
<evidence type="ECO:0000256" key="13">
    <source>
        <dbReference type="ARBA" id="ARBA00049360"/>
    </source>
</evidence>
<evidence type="ECO:0000256" key="11">
    <source>
        <dbReference type="ARBA" id="ARBA00034617"/>
    </source>
</evidence>
<evidence type="ECO:0000256" key="6">
    <source>
        <dbReference type="ARBA" id="ARBA00022806"/>
    </source>
</evidence>
<dbReference type="GO" id="GO:0006355">
    <property type="term" value="P:regulation of DNA-templated transcription"/>
    <property type="evidence" value="ECO:0007669"/>
    <property type="project" value="InterPro"/>
</dbReference>
<dbReference type="InterPro" id="IPR013257">
    <property type="entry name" value="SRI"/>
</dbReference>
<dbReference type="SMART" id="SM00490">
    <property type="entry name" value="HELICc"/>
    <property type="match status" value="1"/>
</dbReference>
<dbReference type="Gene3D" id="3.40.50.300">
    <property type="entry name" value="P-loop containing nucleotide triphosphate hydrolases"/>
    <property type="match status" value="2"/>
</dbReference>
<dbReference type="InterPro" id="IPR002464">
    <property type="entry name" value="DNA/RNA_helicase_DEAH_CS"/>
</dbReference>
<dbReference type="Pfam" id="PF16124">
    <property type="entry name" value="RecQ_Zn_bind"/>
    <property type="match status" value="1"/>
</dbReference>
<feature type="compositionally biased region" description="Polar residues" evidence="14">
    <location>
        <begin position="1009"/>
        <end position="1029"/>
    </location>
</feature>
<dbReference type="PROSITE" id="PS51192">
    <property type="entry name" value="HELICASE_ATP_BIND_1"/>
    <property type="match status" value="1"/>
</dbReference>
<sequence>MDNATIFAALKSYFKFEKFKSQLQEHAVLEICQRNHDVYVSMPTGSGKSLCYQLPAVLYDTMITIVFSPLLALIKDQVDALLALKIRAASLNSKITKTERESLIADLKSTSPNTRLLYVTPEQAATKTFKELFDNLCKFNKIAFIVVDEAHCVSEWGHDFRPDYLKLGTLRENCKVPCLALTATAGKQVTKDIISSLKLAPDHKVFKTSCFRSNLFYDVFFPNILPDPFKHLKQFIETTLQFEKEKDLQNDKKSCGIIYCRTREQTEVLASKLNSMKIKSLCYHAGLKNHERLEFQEMWQKGEVPVICATISFGMGVDKASVRFVVHWGVPKDPASFYQETGRAGRDGKPSWCRVYYNRADSKAVEFHLSQDLGKASGKEAKKLNVENAVKGFKKVLEYCENPSECRHVLFSNHFEEPPPKCKKNCDWCKDKKSVKEMVETFLIKSVQYNTHISSYNDMDYGDLYGEGRKGINDETRARSGQDSDSDGDGAYSAMQREQLAKKASNDFIQKQLALRRNPQEVSHQTIEKLFSKHARVQAAASSSSKVKGLTLGIREQYLSKILDTLYANYTECVADQSLDKKDIEDCSIELEYEVFSSTTTMTIYRNGLAKLISNIKKCTTNKSVYDKLENFQPKPAKYETLTDLFRNIQKEKQLGGSKPPFRTAKSLLNEAASGLCTSSQNHTEPDVLKVNEPLTESIRVRSNVGFQTAGDLLRQQSASIELKKELQEIMSKPNNLKTLFGESDDEAASPKMEMDKSEPNRRSRERSSSTHRQDRRKDVEHSREDRDRHTGSKRRDRSPNDRRKGDRHREDRYSRNNTERKGHDRSKSEQKRRHSPEADRDEDRKRRPQHREREDRLQENHNDRLARENGKHDAANNGKIDGEYPAQPNEELHENRLNDRTYHHGPDHNSHNHINKNASPGMKDGVTVDETAASKVINTNIDESLTNELPDKNMLDNTPIAKENKEIVANSDHTSNNDISELVDKNSNQTVSNKSTPVKDASPKLVIQTEQEQKVSQHNGQSTSSSAVTKKEKPKLRKTEIGLLVVKLLTPAYVDKRFESRDIFKSMARKISHFLANKDEDEIKQYVKRFLRIHSCAQPQLKVFVKEFAPQGHSGEEHIWGHQTKRLSIHQEPGRWNFWKAVDGDHPVCFLQSIIL</sequence>
<comment type="catalytic activity">
    <reaction evidence="13">
        <text>ATP + H2O = ADP + phosphate + H(+)</text>
        <dbReference type="Rhea" id="RHEA:13065"/>
        <dbReference type="ChEBI" id="CHEBI:15377"/>
        <dbReference type="ChEBI" id="CHEBI:15378"/>
        <dbReference type="ChEBI" id="CHEBI:30616"/>
        <dbReference type="ChEBI" id="CHEBI:43474"/>
        <dbReference type="ChEBI" id="CHEBI:456216"/>
    </reaction>
</comment>
<comment type="catalytic activity">
    <reaction evidence="11">
        <text>Couples ATP hydrolysis with the unwinding of duplex DNA by translocating in the 3'-5' direction.</text>
        <dbReference type="EC" id="5.6.2.4"/>
    </reaction>
</comment>
<feature type="compositionally biased region" description="Basic and acidic residues" evidence="14">
    <location>
        <begin position="472"/>
        <end position="482"/>
    </location>
</feature>
<dbReference type="Pfam" id="PF00270">
    <property type="entry name" value="DEAD"/>
    <property type="match status" value="1"/>
</dbReference>
<dbReference type="SUPFAM" id="SSF52540">
    <property type="entry name" value="P-loop containing nucleoside triphosphate hydrolases"/>
    <property type="match status" value="1"/>
</dbReference>
<keyword evidence="5" id="KW-0378">Hydrolase</keyword>
<dbReference type="GO" id="GO:0005524">
    <property type="term" value="F:ATP binding"/>
    <property type="evidence" value="ECO:0007669"/>
    <property type="project" value="UniProtKB-KW"/>
</dbReference>
<keyword evidence="4" id="KW-0547">Nucleotide-binding</keyword>
<evidence type="ECO:0000256" key="14">
    <source>
        <dbReference type="SAM" id="MobiDB-lite"/>
    </source>
</evidence>
<keyword evidence="6" id="KW-0347">Helicase</keyword>
<dbReference type="InterPro" id="IPR011545">
    <property type="entry name" value="DEAD/DEAH_box_helicase_dom"/>
</dbReference>
<dbReference type="PROSITE" id="PS00690">
    <property type="entry name" value="DEAH_ATP_HELICASE"/>
    <property type="match status" value="1"/>
</dbReference>
<dbReference type="Pfam" id="PF08236">
    <property type="entry name" value="SRI"/>
    <property type="match status" value="1"/>
</dbReference>
<dbReference type="GO" id="GO:0046872">
    <property type="term" value="F:metal ion binding"/>
    <property type="evidence" value="ECO:0007669"/>
    <property type="project" value="UniProtKB-KW"/>
</dbReference>
<evidence type="ECO:0000256" key="12">
    <source>
        <dbReference type="ARBA" id="ARBA00034808"/>
    </source>
</evidence>
<evidence type="ECO:0000313" key="15">
    <source>
        <dbReference type="EMBL" id="ENN81444.1"/>
    </source>
</evidence>
<evidence type="ECO:0000256" key="5">
    <source>
        <dbReference type="ARBA" id="ARBA00022801"/>
    </source>
</evidence>
<dbReference type="GO" id="GO:0005634">
    <property type="term" value="C:nucleus"/>
    <property type="evidence" value="ECO:0007669"/>
    <property type="project" value="UniProtKB-SubCell"/>
</dbReference>
<feature type="region of interest" description="Disordered" evidence="14">
    <location>
        <begin position="734"/>
        <end position="888"/>
    </location>
</feature>
<evidence type="ECO:0000256" key="9">
    <source>
        <dbReference type="ARBA" id="ARBA00023235"/>
    </source>
</evidence>
<dbReference type="GO" id="GO:0016787">
    <property type="term" value="F:hydrolase activity"/>
    <property type="evidence" value="ECO:0007669"/>
    <property type="project" value="UniProtKB-KW"/>
</dbReference>
<evidence type="ECO:0000256" key="7">
    <source>
        <dbReference type="ARBA" id="ARBA00022840"/>
    </source>
</evidence>
<dbReference type="EMBL" id="KB740092">
    <property type="protein sequence ID" value="ENN81444.1"/>
    <property type="molecule type" value="Genomic_DNA"/>
</dbReference>
<keyword evidence="3" id="KW-0479">Metal-binding</keyword>
<evidence type="ECO:0000256" key="4">
    <source>
        <dbReference type="ARBA" id="ARBA00022741"/>
    </source>
</evidence>
<comment type="similarity">
    <text evidence="2">Belongs to the helicase family. RecQ subfamily.</text>
</comment>
<feature type="non-terminal residue" evidence="15">
    <location>
        <position position="1"/>
    </location>
</feature>
<organism evidence="15">
    <name type="scientific">Dendroctonus ponderosae</name>
    <name type="common">Mountain pine beetle</name>
    <dbReference type="NCBI Taxonomy" id="77166"/>
    <lineage>
        <taxon>Eukaryota</taxon>
        <taxon>Metazoa</taxon>
        <taxon>Ecdysozoa</taxon>
        <taxon>Arthropoda</taxon>
        <taxon>Hexapoda</taxon>
        <taxon>Insecta</taxon>
        <taxon>Pterygota</taxon>
        <taxon>Neoptera</taxon>
        <taxon>Endopterygota</taxon>
        <taxon>Coleoptera</taxon>
        <taxon>Polyphaga</taxon>
        <taxon>Cucujiformia</taxon>
        <taxon>Curculionidae</taxon>
        <taxon>Scolytinae</taxon>
        <taxon>Dendroctonus</taxon>
    </lineage>
</organism>
<dbReference type="GO" id="GO:0005694">
    <property type="term" value="C:chromosome"/>
    <property type="evidence" value="ECO:0007669"/>
    <property type="project" value="InterPro"/>
</dbReference>
<evidence type="ECO:0000256" key="8">
    <source>
        <dbReference type="ARBA" id="ARBA00023125"/>
    </source>
</evidence>
<dbReference type="PANTHER" id="PTHR13710">
    <property type="entry name" value="DNA HELICASE RECQ FAMILY MEMBER"/>
    <property type="match status" value="1"/>
</dbReference>
<feature type="region of interest" description="Disordered" evidence="14">
    <location>
        <begin position="472"/>
        <end position="491"/>
    </location>
</feature>
<keyword evidence="10" id="KW-0539">Nucleus</keyword>
<dbReference type="InterPro" id="IPR014001">
    <property type="entry name" value="Helicase_ATP-bd"/>
</dbReference>
<dbReference type="NCBIfam" id="TIGR00614">
    <property type="entry name" value="recQ_fam"/>
    <property type="match status" value="1"/>
</dbReference>
<reference evidence="15" key="1">
    <citation type="journal article" date="2013" name="Genome Biol.">
        <title>Draft genome of the mountain pine beetle, Dendroctonus ponderosae Hopkins, a major forest pest.</title>
        <authorList>
            <person name="Keeling C.I."/>
            <person name="Yuen M.M."/>
            <person name="Liao N.Y."/>
            <person name="Docking T.R."/>
            <person name="Chan S.K."/>
            <person name="Taylor G.A."/>
            <person name="Palmquist D.L."/>
            <person name="Jackman S.D."/>
            <person name="Nguyen A."/>
            <person name="Li M."/>
            <person name="Henderson H."/>
            <person name="Janes J.K."/>
            <person name="Zhao Y."/>
            <person name="Pandoh P."/>
            <person name="Moore R."/>
            <person name="Sperling F.A."/>
            <person name="Huber D.P."/>
            <person name="Birol I."/>
            <person name="Jones S.J."/>
            <person name="Bohlmann J."/>
        </authorList>
    </citation>
    <scope>NUCLEOTIDE SEQUENCE</scope>
</reference>
<dbReference type="InterPro" id="IPR027417">
    <property type="entry name" value="P-loop_NTPase"/>
</dbReference>
<proteinExistence type="inferred from homology"/>
<keyword evidence="9" id="KW-0413">Isomerase</keyword>
<keyword evidence="7" id="KW-0067">ATP-binding</keyword>
<dbReference type="FunFam" id="3.40.50.300:FF:000444">
    <property type="entry name" value="ATP-dependent DNA helicase"/>
    <property type="match status" value="1"/>
</dbReference>
<dbReference type="PANTHER" id="PTHR13710:SF152">
    <property type="entry name" value="ATP-DEPENDENT DNA HELICASE Q5"/>
    <property type="match status" value="1"/>
</dbReference>
<dbReference type="InterPro" id="IPR032284">
    <property type="entry name" value="RecQ_Zn-bd"/>
</dbReference>
<dbReference type="GO" id="GO:0009378">
    <property type="term" value="F:four-way junction helicase activity"/>
    <property type="evidence" value="ECO:0007669"/>
    <property type="project" value="TreeGrafter"/>
</dbReference>
<dbReference type="Pfam" id="PF00271">
    <property type="entry name" value="Helicase_C"/>
    <property type="match status" value="1"/>
</dbReference>
<dbReference type="InterPro" id="IPR001650">
    <property type="entry name" value="Helicase_C-like"/>
</dbReference>
<dbReference type="GO" id="GO:0003677">
    <property type="term" value="F:DNA binding"/>
    <property type="evidence" value="ECO:0007669"/>
    <property type="project" value="UniProtKB-KW"/>
</dbReference>
<comment type="subcellular location">
    <subcellularLocation>
        <location evidence="1">Nucleus</location>
    </subcellularLocation>
</comment>
<feature type="compositionally biased region" description="Basic and acidic residues" evidence="14">
    <location>
        <begin position="798"/>
        <end position="875"/>
    </location>
</feature>
<dbReference type="PROSITE" id="PS51194">
    <property type="entry name" value="HELICASE_CTER"/>
    <property type="match status" value="1"/>
</dbReference>
<name>N6TLW9_DENPD</name>
<dbReference type="Gene3D" id="6.10.250.3140">
    <property type="match status" value="1"/>
</dbReference>
<dbReference type="SMART" id="SM00487">
    <property type="entry name" value="DEXDc"/>
    <property type="match status" value="1"/>
</dbReference>
<protein>
    <recommendedName>
        <fullName evidence="12">DNA 3'-5' helicase</fullName>
        <ecNumber evidence="12">5.6.2.4</ecNumber>
    </recommendedName>
</protein>
<evidence type="ECO:0000256" key="2">
    <source>
        <dbReference type="ARBA" id="ARBA00005446"/>
    </source>
</evidence>
<feature type="compositionally biased region" description="Polar residues" evidence="14">
    <location>
        <begin position="972"/>
        <end position="997"/>
    </location>
</feature>
<evidence type="ECO:0000256" key="1">
    <source>
        <dbReference type="ARBA" id="ARBA00004123"/>
    </source>
</evidence>
<evidence type="ECO:0000256" key="10">
    <source>
        <dbReference type="ARBA" id="ARBA00023242"/>
    </source>
</evidence>
<dbReference type="OrthoDB" id="10261556at2759"/>
<dbReference type="HOGENOM" id="CLU_001103_4_2_1"/>
<evidence type="ECO:0000256" key="3">
    <source>
        <dbReference type="ARBA" id="ARBA00022723"/>
    </source>
</evidence>
<dbReference type="GO" id="GO:0005737">
    <property type="term" value="C:cytoplasm"/>
    <property type="evidence" value="ECO:0007669"/>
    <property type="project" value="TreeGrafter"/>
</dbReference>
<feature type="region of interest" description="Disordered" evidence="14">
    <location>
        <begin position="900"/>
        <end position="923"/>
    </location>
</feature>
<feature type="compositionally biased region" description="Basic and acidic residues" evidence="14">
    <location>
        <begin position="753"/>
        <end position="791"/>
    </location>
</feature>
<dbReference type="EC" id="5.6.2.4" evidence="12"/>
<keyword evidence="8" id="KW-0238">DNA-binding</keyword>
<gene>
    <name evidence="15" type="ORF">YQE_02137</name>
</gene>
<feature type="region of interest" description="Disordered" evidence="14">
    <location>
        <begin position="969"/>
        <end position="1034"/>
    </location>
</feature>
<dbReference type="InterPro" id="IPR004589">
    <property type="entry name" value="DNA_helicase_ATP-dep_RecQ"/>
</dbReference>
<dbReference type="AlphaFoldDB" id="N6TLW9"/>